<dbReference type="Proteomes" id="UP000610456">
    <property type="component" value="Unassembled WGS sequence"/>
</dbReference>
<proteinExistence type="predicted"/>
<keyword evidence="2" id="KW-0378">Hydrolase</keyword>
<gene>
    <name evidence="2" type="ORF">GCM10007103_26180</name>
</gene>
<name>A0A918W0R3_9FLAO</name>
<dbReference type="EMBL" id="BMXB01000012">
    <property type="protein sequence ID" value="GHA43765.1"/>
    <property type="molecule type" value="Genomic_DNA"/>
</dbReference>
<evidence type="ECO:0000313" key="3">
    <source>
        <dbReference type="Proteomes" id="UP000610456"/>
    </source>
</evidence>
<evidence type="ECO:0000259" key="1">
    <source>
        <dbReference type="Pfam" id="PF02190"/>
    </source>
</evidence>
<feature type="domain" description="Lon N-terminal" evidence="1">
    <location>
        <begin position="1"/>
        <end position="160"/>
    </location>
</feature>
<dbReference type="AlphaFoldDB" id="A0A918W0R3"/>
<reference evidence="2" key="1">
    <citation type="journal article" date="2014" name="Int. J. Syst. Evol. Microbiol.">
        <title>Complete genome sequence of Corynebacterium casei LMG S-19264T (=DSM 44701T), isolated from a smear-ripened cheese.</title>
        <authorList>
            <consortium name="US DOE Joint Genome Institute (JGI-PGF)"/>
            <person name="Walter F."/>
            <person name="Albersmeier A."/>
            <person name="Kalinowski J."/>
            <person name="Ruckert C."/>
        </authorList>
    </citation>
    <scope>NUCLEOTIDE SEQUENCE</scope>
    <source>
        <strain evidence="2">KCTC 12719</strain>
    </source>
</reference>
<keyword evidence="2" id="KW-0645">Protease</keyword>
<dbReference type="GO" id="GO:0008233">
    <property type="term" value="F:peptidase activity"/>
    <property type="evidence" value="ECO:0007669"/>
    <property type="project" value="UniProtKB-KW"/>
</dbReference>
<dbReference type="GO" id="GO:0006508">
    <property type="term" value="P:proteolysis"/>
    <property type="evidence" value="ECO:0007669"/>
    <property type="project" value="UniProtKB-KW"/>
</dbReference>
<dbReference type="Pfam" id="PF02190">
    <property type="entry name" value="LON_substr_bdg"/>
    <property type="match status" value="1"/>
</dbReference>
<comment type="caution">
    <text evidence="2">The sequence shown here is derived from an EMBL/GenBank/DDBJ whole genome shotgun (WGS) entry which is preliminary data.</text>
</comment>
<sequence>MLPLHIFEERYRELIYDCEILDMTFGIPAYIGSSMEYGTEVKLEKVVETYPDSSKDVICRGLQVFRIEEFTSRQEGRKYGGGTVHFLENIENGTAEQLDQFKGLIKELYVQLEIPPPKKNSHNINSYTLSHKIGLSLEQEYTLLKLLTEKERLEFLINHLSIIIPVVQELNRTRTVIEMNGHFKKFDPLDFEDYKIEE</sequence>
<organism evidence="2 3">
    <name type="scientific">Salinimicrobium marinum</name>
    <dbReference type="NCBI Taxonomy" id="680283"/>
    <lineage>
        <taxon>Bacteria</taxon>
        <taxon>Pseudomonadati</taxon>
        <taxon>Bacteroidota</taxon>
        <taxon>Flavobacteriia</taxon>
        <taxon>Flavobacteriales</taxon>
        <taxon>Flavobacteriaceae</taxon>
        <taxon>Salinimicrobium</taxon>
    </lineage>
</organism>
<dbReference type="InterPro" id="IPR046336">
    <property type="entry name" value="Lon_prtase_N_sf"/>
</dbReference>
<reference evidence="2" key="2">
    <citation type="submission" date="2020-09" db="EMBL/GenBank/DDBJ databases">
        <authorList>
            <person name="Sun Q."/>
            <person name="Kim S."/>
        </authorList>
    </citation>
    <scope>NUCLEOTIDE SEQUENCE</scope>
    <source>
        <strain evidence="2">KCTC 12719</strain>
    </source>
</reference>
<dbReference type="InterPro" id="IPR015947">
    <property type="entry name" value="PUA-like_sf"/>
</dbReference>
<protein>
    <submittedName>
        <fullName evidence="2">ATP-dependent protease</fullName>
    </submittedName>
</protein>
<dbReference type="SUPFAM" id="SSF88697">
    <property type="entry name" value="PUA domain-like"/>
    <property type="match status" value="1"/>
</dbReference>
<dbReference type="Gene3D" id="2.30.130.40">
    <property type="entry name" value="LON domain-like"/>
    <property type="match status" value="1"/>
</dbReference>
<accession>A0A918W0R3</accession>
<evidence type="ECO:0000313" key="2">
    <source>
        <dbReference type="EMBL" id="GHA43765.1"/>
    </source>
</evidence>
<keyword evidence="3" id="KW-1185">Reference proteome</keyword>
<dbReference type="InterPro" id="IPR003111">
    <property type="entry name" value="Lon_prtase_N"/>
</dbReference>